<proteinExistence type="predicted"/>
<gene>
    <name evidence="1" type="ORF">SDC9_212966</name>
</gene>
<evidence type="ECO:0000313" key="1">
    <source>
        <dbReference type="EMBL" id="MPN65187.1"/>
    </source>
</evidence>
<protein>
    <submittedName>
        <fullName evidence="1">Uncharacterized protein</fullName>
    </submittedName>
</protein>
<accession>A0A645JPD8</accession>
<comment type="caution">
    <text evidence="1">The sequence shown here is derived from an EMBL/GenBank/DDBJ whole genome shotgun (WGS) entry which is preliminary data.</text>
</comment>
<dbReference type="EMBL" id="VSSQ01147163">
    <property type="protein sequence ID" value="MPN65187.1"/>
    <property type="molecule type" value="Genomic_DNA"/>
</dbReference>
<organism evidence="1">
    <name type="scientific">bioreactor metagenome</name>
    <dbReference type="NCBI Taxonomy" id="1076179"/>
    <lineage>
        <taxon>unclassified sequences</taxon>
        <taxon>metagenomes</taxon>
        <taxon>ecological metagenomes</taxon>
    </lineage>
</organism>
<dbReference type="AlphaFoldDB" id="A0A645JPD8"/>
<name>A0A645JPD8_9ZZZZ</name>
<sequence>MRRVALGWFGIRRLGHLARHGPILTLVNPLLVALKCPHPVLSTRLHRTDDSEEIPVPYEVPDSVVRRQDLAYRDTNVQV</sequence>
<reference evidence="1" key="1">
    <citation type="submission" date="2019-08" db="EMBL/GenBank/DDBJ databases">
        <authorList>
            <person name="Kucharzyk K."/>
            <person name="Murdoch R.W."/>
            <person name="Higgins S."/>
            <person name="Loffler F."/>
        </authorList>
    </citation>
    <scope>NUCLEOTIDE SEQUENCE</scope>
</reference>